<name>A0ACB8UHK7_9APHY</name>
<protein>
    <submittedName>
        <fullName evidence="1">WD40-repeat-containing domain protein</fullName>
    </submittedName>
</protein>
<reference evidence="1" key="1">
    <citation type="journal article" date="2021" name="Environ. Microbiol.">
        <title>Gene family expansions and transcriptome signatures uncover fungal adaptations to wood decay.</title>
        <authorList>
            <person name="Hage H."/>
            <person name="Miyauchi S."/>
            <person name="Viragh M."/>
            <person name="Drula E."/>
            <person name="Min B."/>
            <person name="Chaduli D."/>
            <person name="Navarro D."/>
            <person name="Favel A."/>
            <person name="Norest M."/>
            <person name="Lesage-Meessen L."/>
            <person name="Balint B."/>
            <person name="Merenyi Z."/>
            <person name="de Eugenio L."/>
            <person name="Morin E."/>
            <person name="Martinez A.T."/>
            <person name="Baldrian P."/>
            <person name="Stursova M."/>
            <person name="Martinez M.J."/>
            <person name="Novotny C."/>
            <person name="Magnuson J.K."/>
            <person name="Spatafora J.W."/>
            <person name="Maurice S."/>
            <person name="Pangilinan J."/>
            <person name="Andreopoulos W."/>
            <person name="LaButti K."/>
            <person name="Hundley H."/>
            <person name="Na H."/>
            <person name="Kuo A."/>
            <person name="Barry K."/>
            <person name="Lipzen A."/>
            <person name="Henrissat B."/>
            <person name="Riley R."/>
            <person name="Ahrendt S."/>
            <person name="Nagy L.G."/>
            <person name="Grigoriev I.V."/>
            <person name="Martin F."/>
            <person name="Rosso M.N."/>
        </authorList>
    </citation>
    <scope>NUCLEOTIDE SEQUENCE</scope>
    <source>
        <strain evidence="1">CBS 384.51</strain>
    </source>
</reference>
<proteinExistence type="predicted"/>
<dbReference type="Proteomes" id="UP001055072">
    <property type="component" value="Unassembled WGS sequence"/>
</dbReference>
<accession>A0ACB8UHK7</accession>
<dbReference type="EMBL" id="MU274901">
    <property type="protein sequence ID" value="KAI0093689.1"/>
    <property type="molecule type" value="Genomic_DNA"/>
</dbReference>
<gene>
    <name evidence="1" type="ORF">BDY19DRAFT_918345</name>
</gene>
<organism evidence="1 2">
    <name type="scientific">Irpex rosettiformis</name>
    <dbReference type="NCBI Taxonomy" id="378272"/>
    <lineage>
        <taxon>Eukaryota</taxon>
        <taxon>Fungi</taxon>
        <taxon>Dikarya</taxon>
        <taxon>Basidiomycota</taxon>
        <taxon>Agaricomycotina</taxon>
        <taxon>Agaricomycetes</taxon>
        <taxon>Polyporales</taxon>
        <taxon>Irpicaceae</taxon>
        <taxon>Irpex</taxon>
    </lineage>
</organism>
<sequence length="680" mass="74630">MSSDSEEDGIEDLVFDEEGSEQENEIDEDILGALEEDLANEASEPDDDSDTEDTDSGIDDDDDEVDELHRPPPLKIVNAPQNLYHPPPEPPQTQAPVDMLVDTRMPPSPSMAPQQFQPPSPQPPSSGDSSIKASSPMIQEHPPSPAGLRKLQLLKELTWPKSFTVEAICAIPHPVPTHSLAASFCMTHLITGSDDGYIRDYDIFAGLNGKVLLSAPQRHHCGVMEGVIKAAQFRYWWENPADLRNYTGPSEDVPLCAPYSMIMHSDALWSLAGTDQGHINLFTVRHQPGTLIHTLYGHRGPVSAMAMRHDEKGFYSAGWDGEAHEWDLNTGQIVRNYTAHPSQLVAVAVRPLESDYTGIVPWVGQPRYNITPSAVWQQSQPPEDVKMYTMDPVEEPVLQVKQEQLPQQEEDTKSDTSFDPLFDEAEGDLGDLGDDSIFSAQPPQAEHEPTQLSMPTAPSQPSLPSARQPVGTGAAAPAPKNAPPILDSLSYTMFSPDVLLTASIDGQVMLWDRRVYTPGRGVGRLWMSEKTPPWCVSACWSADGSQIYAGRRNGTIDVWDVRQTGQAFMGTPRVLKVIRNPPSSGVVSYICAFPDGRHIACASTDNIRLWNVAEAGEPDAVSGRMKSGVQFKIIPGHHGGTISQLLVDKQGRFLVSASSNRGWFGESSKTVFVHDIKKNW</sequence>
<evidence type="ECO:0000313" key="1">
    <source>
        <dbReference type="EMBL" id="KAI0093689.1"/>
    </source>
</evidence>
<evidence type="ECO:0000313" key="2">
    <source>
        <dbReference type="Proteomes" id="UP001055072"/>
    </source>
</evidence>
<keyword evidence="2" id="KW-1185">Reference proteome</keyword>
<comment type="caution">
    <text evidence="1">The sequence shown here is derived from an EMBL/GenBank/DDBJ whole genome shotgun (WGS) entry which is preliminary data.</text>
</comment>